<evidence type="ECO:0000313" key="17">
    <source>
        <dbReference type="RefSeq" id="XP_025726324.1"/>
    </source>
</evidence>
<evidence type="ECO:0000256" key="12">
    <source>
        <dbReference type="ARBA" id="ARBA00046595"/>
    </source>
</evidence>
<dbReference type="InterPro" id="IPR011641">
    <property type="entry name" value="Tyr-kin_ephrin_A/B_rcpt-like"/>
</dbReference>
<sequence length="2829" mass="308419">MELVLGLVLGLELVLGLGLGLVLGLELVLGQGLEVVLGLGLGPVLGLVLGLEKEAGAQEDEVGSPWSRRERSKGRSLALLRENILLYSLCVEEYQVDAQPLRPCELQREEAFLKGADHVPQCAEDGSYQTIQCQNDGGACWCVDADGREVPGSRQPARPVACPSFCQIQKQQILLSGYMNGTTAAYLPQCQDSGDYAPVQCDLGREQCWCVDAEGMEVYGTRQPGRPTQCPRSCEIRNRRLLHGVGDKSPPQCSPDGGFMPVQCKFVNTTDMMIFDLVQSYNRFPDAFVTFSAFRSKFPEVSGYCHCVDSQGRELAETGLELLLDEIYDTIFAGLDLASTFAETTLYRILQRRFLAVQLVISGRFRCPTKCEVERFTASNFGHPYIPSCHRNGGYEAVQCQRGGPCWCVDAQGKEIHGTRLQGQRPSCAEDQFCTSERRQALSRLHFGPSGYFSQNSLFLAPEGRQVSPRVARFATSCTPLIKELFVDSGILHPMVDGQDKQFSASETLLREAIGAIFPSRELARLALQFTTDPKRLQQNLFGGKFLVNVGQFNLSGALGAKGTFNFSQFFQRFGLPGFQNGGTYLAKPLSLGFDSNPATEPPEASKKGAAMNRLIVGSFGFEINLQENQNALTFLSSLLELPEFLLFLQQALSVPEDIARDLGDVMEMVLSSQGCEQTPGSLFVPLCSAEGNYEDVQCFAGECWCVDARGKELAGSRVRGSRPRCPTECEKQRALMQSLSGSLPAGASLFVPSCSSEGHFLPVQCFNSECYCVDAEGQAIPGTRSVPGEPKQCPTPCQLQAERAFLGAAWALGSDSSMLPSFSSSYVPQCSPSGQWRPIQCDGPPEQAFEWYEQWGAQNNGGQERTPAELLRKILSYREAASGNFRLFIQSLYEAGQQGIFPGLARYSSFQDVPLAVMEGNLTQPGGNVLLEPYLFWQILNGQLSRYPGPYSDFSIPLAHLDLRSCWCVSEAGQELEGTWTAPGKVPACPGSCEKVKLRVLQFIKETEEIVLASNSSWFPLGESFLVAKGIRLTDEELSLPQLSPSRETFSEKFLSGDDYAIRLAAQSTLDFYQRRGFVLGDSTRAATLLQSGPYMPQCDAWGGWEPVQCHAGTGYCWCVDGKGEYVPASLTARSPQIPQCPTTCETSQASGLLSSWKQAASQGNPSPKDLFIPTCLETGQFARLQESEAGSWCVDPASGAGMPPDTNSSAPCPSLCEALSSGVLSRRAGYTPVCRAEDQGFSPMQCDPAQGSCWCVLESGEEVPGTRVAGSQLACESPQCPLPFNTSDVAGGVILCERASGAGGAPVQLCQLLCRWGYRSALLPGPLVCSLEKGRWVSWAPQPQACQRPQLWQTLQTRGQFQLRLPPGKMCSADYAGLRLAFQVLILDELVARGFCQIQAKTFGTPVSIPVCDGSTVQVECLTGERLGVNVTWKVQLKDVPLASLPDLHDIEEALVGKDLIGRFTDLIQSGGFQLHLDSKTFPADTSIYFLQGDHFGTSPRTWFGCLEGFRRVLATSDATQDPLGCVKCPEGSYFQKEICIPCPVGFYQEQAGSTACVPCPMGRTTISPGAFSHVHCVTECQRSEAGLRCDQDGQYRASQRDRDSGKAFCVDSDGRRLPWSETESPLSDSQCLMMQKFEKAPESQVILGANVTAVGVSKVPGSESPLLQCFIDCALDEACSFLTVSTAGSEVSCNFYAWTSDNIACTTLVQLQDTLGNSEATGFGSLRCQVTVRSGDSPAVYLKKGQEFTTTSQKSFEQTGFQNTLSGMYRPVVFPASGADLTGAHLFCLRACDRDACCDGFILAQVQGGPIICGLLSSPDVLLCNVKDWRDPAKAQANATCPGVTYDRGSRRVTLRLGGQEFQIPAAMEGSLDTVTSFQQVYLWKDSDMGSRSESLGCRRDMEPRPDSPTETDLTTELFSPVDLNQVIVNGNRSLPIQQHWLFKHLFSPQQANLWCLSRCIQEPSFCQLVEIKDSAPLYFTCTLYPEAQVCDDVMESNPKGCRLILPHRPKTLLRKKVLLRDKVKNFYTRLPFQTLTGISIRNKVPMSEKSISNGFFECERLCDADPCCTGFGFLNVSQLKGGEVTCLTLNSLGLQTCTEENGGAWRILECGSPDTEVRTYPFGWYQKPVAQNDAPSFCPSVVLPSLPEKVTLGSWQSLAPSVVVVDPSFRNFDVAHISTATTRDFSDARDFCLLECSRHAACLVTTLQIRPGAVRCVFYADAQICTHSLQAQNCRLLLREEATHIYRKLNIPLLSFGTPAPSVTIAPHGQLLGRSQAIQVGTSWKQVDQFLGVPYAAPPLAESRFQAPEPLNWTGSWDATKPRASCWQPGARALVSPGVSEDCLYLNMFVPQNVAPNASVLVFFHNTIGGRGTDGPLAIDGSFLAAIGNLIVVTAGYRVGVFGFLSSGSGEVSGNWGLLDQQAALTWVQTHIGVFGGDPRRVTLTADRGGADVASIHLLTTRAADSRLFQRVMLMGGSAFSPAAVISQERAQQQAAALAEEVSCPTSSIQEMVSCLRQKPASILNDAQTKLLAVSGPFHYWGPVVDGQYLREAPARALQRAPRAKVDLLIGSSQDDGLINRAKAVKQFEESQGRTSSKTAFYQALQNSLGGEDADAGVQAAATWYYSLQHSTDEYASFSRALENATRDYFITCPVIDMASHWARRARGNVFMYHAPESYGHSSLDLLADVQYALGLPFYPAYEGQFTLEEKSLSLKIMQFFSNFIRSGNPNYPHEFSRKAPEFAAPWPDFVSRAGGENYKELSVLLPNRQGLKSADCSFWSKYIQSLKAAAADEAKHGLSAESEEDDGPVDSGLMGEPSSKSYSK</sequence>
<dbReference type="SUPFAM" id="SSF57610">
    <property type="entry name" value="Thyroglobulin type-1 domain"/>
    <property type="match status" value="11"/>
</dbReference>
<dbReference type="InterPro" id="IPR029058">
    <property type="entry name" value="AB_hydrolase_fold"/>
</dbReference>
<dbReference type="SUPFAM" id="SSF53474">
    <property type="entry name" value="alpha/beta-Hydrolases"/>
    <property type="match status" value="1"/>
</dbReference>
<feature type="domain" description="Thyroglobulin type-1" evidence="15">
    <location>
        <begin position="1215"/>
        <end position="1282"/>
    </location>
</feature>
<keyword evidence="3" id="KW-0964">Secreted</keyword>
<evidence type="ECO:0000256" key="13">
    <source>
        <dbReference type="PROSITE-ProRule" id="PRU00500"/>
    </source>
</evidence>
<dbReference type="GO" id="GO:0042446">
    <property type="term" value="P:hormone biosynthetic process"/>
    <property type="evidence" value="ECO:0007669"/>
    <property type="project" value="UniProtKB-KW"/>
</dbReference>
<dbReference type="PANTHER" id="PTHR14093">
    <property type="entry name" value="HLA CLASS II GAMMA CHAIN"/>
    <property type="match status" value="1"/>
</dbReference>
<reference key="1">
    <citation type="submission" date="2019-01" db="UniProtKB">
        <authorList>
            <consortium name="RefSeq"/>
        </authorList>
    </citation>
    <scope>IDENTIFICATION</scope>
</reference>
<evidence type="ECO:0000256" key="7">
    <source>
        <dbReference type="ARBA" id="ARBA00022702"/>
    </source>
</evidence>
<evidence type="ECO:0000256" key="9">
    <source>
        <dbReference type="ARBA" id="ARBA00022920"/>
    </source>
</evidence>
<dbReference type="InterPro" id="IPR052001">
    <property type="entry name" value="MHC-II_Gamma/Thyroglobulin"/>
</dbReference>
<gene>
    <name evidence="17" type="primary">TG</name>
</gene>
<dbReference type="PROSITE" id="PS00484">
    <property type="entry name" value="THYROGLOBULIN_1_1"/>
    <property type="match status" value="6"/>
</dbReference>
<feature type="region of interest" description="Disordered" evidence="14">
    <location>
        <begin position="2799"/>
        <end position="2829"/>
    </location>
</feature>
<comment type="subcellular location">
    <subcellularLocation>
        <location evidence="1">Secreted</location>
    </subcellularLocation>
</comment>
<keyword evidence="4" id="KW-0893">Thyroid hormones biosynthesis</keyword>
<feature type="disulfide bond" evidence="13">
    <location>
        <begin position="133"/>
        <end position="140"/>
    </location>
</feature>
<evidence type="ECO:0000256" key="1">
    <source>
        <dbReference type="ARBA" id="ARBA00004613"/>
    </source>
</evidence>
<feature type="domain" description="Thyroglobulin type-1" evidence="15">
    <location>
        <begin position="673"/>
        <end position="726"/>
    </location>
</feature>
<feature type="disulfide bond" evidence="13">
    <location>
        <begin position="1248"/>
        <end position="1255"/>
    </location>
</feature>
<accession>A0A3Q7NXC4</accession>
<dbReference type="PROSITE" id="PS51162">
    <property type="entry name" value="THYROGLOBULIN_1_2"/>
    <property type="match status" value="11"/>
</dbReference>
<feature type="domain" description="Thyroglobulin type-1" evidence="15">
    <location>
        <begin position="1143"/>
        <end position="1214"/>
    </location>
</feature>
<protein>
    <recommendedName>
        <fullName evidence="2">Thyroglobulin</fullName>
    </recommendedName>
</protein>
<feature type="disulfide bond" evidence="13">
    <location>
        <begin position="210"/>
        <end position="230"/>
    </location>
</feature>
<keyword evidence="7" id="KW-0372">Hormone</keyword>
<dbReference type="FunFam" id="4.10.800.10:FF:000016">
    <property type="entry name" value="Thyroglobulin"/>
    <property type="match status" value="1"/>
</dbReference>
<keyword evidence="5" id="KW-0765">Sulfation</keyword>
<dbReference type="Pfam" id="PF00135">
    <property type="entry name" value="COesterase"/>
    <property type="match status" value="1"/>
</dbReference>
<comment type="subunit">
    <text evidence="12">Monomer. Homodimer (via ChEL region); occurs in the endoplasmic reticulum and is required for export to the Golgi apparatus. Homooligomer; disulfide-linked; stored in this form in the thyroid follicle lumen.</text>
</comment>
<evidence type="ECO:0000256" key="6">
    <source>
        <dbReference type="ARBA" id="ARBA00022653"/>
    </source>
</evidence>
<feature type="disulfide bond" evidence="13">
    <location>
        <begin position="201"/>
        <end position="208"/>
    </location>
</feature>
<name>A0A3Q7NXC4_CALUR</name>
<dbReference type="FunFam" id="3.40.50.1820:FF:000127">
    <property type="entry name" value="Thyroglobulin"/>
    <property type="match status" value="1"/>
</dbReference>
<keyword evidence="6" id="KW-0405">Iodination</keyword>
<keyword evidence="8" id="KW-0732">Signal</keyword>
<evidence type="ECO:0000256" key="5">
    <source>
        <dbReference type="ARBA" id="ARBA00022641"/>
    </source>
</evidence>
<reference evidence="17" key="2">
    <citation type="submission" date="2025-08" db="UniProtKB">
        <authorList>
            <consortium name="RefSeq"/>
        </authorList>
    </citation>
    <scope>IDENTIFICATION</scope>
    <source>
        <tissue evidence="17">Blood</tissue>
    </source>
</reference>
<feature type="domain" description="Thyroglobulin type-1" evidence="15">
    <location>
        <begin position="795"/>
        <end position="990"/>
    </location>
</feature>
<dbReference type="Gene3D" id="4.10.800.10">
    <property type="entry name" value="Thyroglobulin type-1"/>
    <property type="match status" value="10"/>
</dbReference>
<evidence type="ECO:0000256" key="3">
    <source>
        <dbReference type="ARBA" id="ARBA00022525"/>
    </source>
</evidence>
<evidence type="ECO:0000256" key="14">
    <source>
        <dbReference type="SAM" id="MobiDB-lite"/>
    </source>
</evidence>
<evidence type="ECO:0000256" key="10">
    <source>
        <dbReference type="ARBA" id="ARBA00023157"/>
    </source>
</evidence>
<dbReference type="InterPro" id="IPR000716">
    <property type="entry name" value="Thyroglobulin_1"/>
</dbReference>
<dbReference type="FunFam" id="4.10.800.10:FF:000011">
    <property type="entry name" value="Thyroglobulin"/>
    <property type="match status" value="2"/>
</dbReference>
<dbReference type="SMART" id="SM01411">
    <property type="entry name" value="Ephrin_rec_like"/>
    <property type="match status" value="1"/>
</dbReference>
<dbReference type="GO" id="GO:0005576">
    <property type="term" value="C:extracellular region"/>
    <property type="evidence" value="ECO:0007669"/>
    <property type="project" value="UniProtKB-SubCell"/>
</dbReference>
<evidence type="ECO:0000256" key="4">
    <source>
        <dbReference type="ARBA" id="ARBA00022534"/>
    </source>
</evidence>
<dbReference type="FunFam" id="2.10.50.10:FF:000047">
    <property type="entry name" value="Thyroglobulin"/>
    <property type="match status" value="1"/>
</dbReference>
<dbReference type="FunFam" id="4.10.800.10:FF:000012">
    <property type="entry name" value="Thyroglobulin"/>
    <property type="match status" value="1"/>
</dbReference>
<feature type="disulfide bond" evidence="13">
    <location>
        <begin position="706"/>
        <end position="726"/>
    </location>
</feature>
<feature type="disulfide bond" evidence="13">
    <location>
        <begin position="142"/>
        <end position="162"/>
    </location>
</feature>
<feature type="domain" description="Thyroglobulin type-1" evidence="15">
    <location>
        <begin position="1580"/>
        <end position="1634"/>
    </location>
</feature>
<dbReference type="PANTHER" id="PTHR14093:SF19">
    <property type="entry name" value="THYROGLOBULIN"/>
    <property type="match status" value="1"/>
</dbReference>
<dbReference type="Pfam" id="PF07699">
    <property type="entry name" value="Ephrin_rec_like"/>
    <property type="match status" value="1"/>
</dbReference>
<feature type="disulfide bond" evidence="13">
    <location>
        <begin position="234"/>
        <end position="253"/>
    </location>
</feature>
<feature type="domain" description="Thyroglobulin type-1" evidence="15">
    <location>
        <begin position="368"/>
        <end position="428"/>
    </location>
</feature>
<feature type="domain" description="Thyroglobulin type-1" evidence="15">
    <location>
        <begin position="1088"/>
        <end position="1142"/>
    </location>
</feature>
<evidence type="ECO:0000259" key="15">
    <source>
        <dbReference type="PROSITE" id="PS51162"/>
    </source>
</evidence>
<dbReference type="InterPro" id="IPR002018">
    <property type="entry name" value="CarbesteraseB"/>
</dbReference>
<feature type="domain" description="Thyroglobulin type-1" evidence="15">
    <location>
        <begin position="101"/>
        <end position="162"/>
    </location>
</feature>
<dbReference type="InterPro" id="IPR036857">
    <property type="entry name" value="Thyroglobulin_1_sf"/>
</dbReference>
<keyword evidence="10 13" id="KW-1015">Disulfide bond</keyword>
<dbReference type="Gene3D" id="3.40.50.1820">
    <property type="entry name" value="alpha/beta hydrolase"/>
    <property type="match status" value="1"/>
</dbReference>
<feature type="domain" description="Thyroglobulin type-1" evidence="15">
    <location>
        <begin position="727"/>
        <end position="794"/>
    </location>
</feature>
<dbReference type="Proteomes" id="UP000286641">
    <property type="component" value="Unplaced"/>
</dbReference>
<dbReference type="RefSeq" id="XP_025726324.1">
    <property type="nucleotide sequence ID" value="XM_025870539.1"/>
</dbReference>
<keyword evidence="11" id="KW-0325">Glycoprotein</keyword>
<evidence type="ECO:0000256" key="2">
    <source>
        <dbReference type="ARBA" id="ARBA00017326"/>
    </source>
</evidence>
<evidence type="ECO:0000313" key="16">
    <source>
        <dbReference type="Proteomes" id="UP000286641"/>
    </source>
</evidence>
<keyword evidence="9" id="KW-0795">Thyroid hormone</keyword>
<dbReference type="CDD" id="cd00191">
    <property type="entry name" value="TY"/>
    <property type="match status" value="7"/>
</dbReference>
<dbReference type="CTD" id="7038"/>
<dbReference type="InterPro" id="IPR009030">
    <property type="entry name" value="Growth_fac_rcpt_cys_sf"/>
</dbReference>
<dbReference type="SMART" id="SM00211">
    <property type="entry name" value="TY"/>
    <property type="match status" value="10"/>
</dbReference>
<organism evidence="16 17">
    <name type="scientific">Callorhinus ursinus</name>
    <name type="common">Northern fur seal</name>
    <dbReference type="NCBI Taxonomy" id="34884"/>
    <lineage>
        <taxon>Eukaryota</taxon>
        <taxon>Metazoa</taxon>
        <taxon>Chordata</taxon>
        <taxon>Craniata</taxon>
        <taxon>Vertebrata</taxon>
        <taxon>Euteleostomi</taxon>
        <taxon>Mammalia</taxon>
        <taxon>Eutheria</taxon>
        <taxon>Laurasiatheria</taxon>
        <taxon>Carnivora</taxon>
        <taxon>Caniformia</taxon>
        <taxon>Pinnipedia</taxon>
        <taxon>Otariidae</taxon>
        <taxon>Callorhinus</taxon>
    </lineage>
</organism>
<feature type="disulfide bond" evidence="13">
    <location>
        <begin position="408"/>
        <end position="428"/>
    </location>
</feature>
<dbReference type="InParanoid" id="A0A3Q7NXC4"/>
<dbReference type="SUPFAM" id="SSF57184">
    <property type="entry name" value="Growth factor receptor domain"/>
    <property type="match status" value="1"/>
</dbReference>
<dbReference type="Pfam" id="PF00086">
    <property type="entry name" value="Thyroglobulin_1"/>
    <property type="match status" value="11"/>
</dbReference>
<feature type="domain" description="Thyroglobulin type-1" evidence="15">
    <location>
        <begin position="231"/>
        <end position="315"/>
    </location>
</feature>
<evidence type="ECO:0000256" key="8">
    <source>
        <dbReference type="ARBA" id="ARBA00022729"/>
    </source>
</evidence>
<feature type="domain" description="Thyroglobulin type-1" evidence="15">
    <location>
        <begin position="163"/>
        <end position="230"/>
    </location>
</feature>
<evidence type="ECO:0000256" key="11">
    <source>
        <dbReference type="ARBA" id="ARBA00023180"/>
    </source>
</evidence>
<comment type="caution">
    <text evidence="13">Lacks conserved residue(s) required for the propagation of feature annotation.</text>
</comment>
<proteinExistence type="predicted"/>
<dbReference type="FunFam" id="4.10.800.10:FF:000013">
    <property type="entry name" value="Thyroglobulin"/>
    <property type="match status" value="1"/>
</dbReference>
<keyword evidence="16" id="KW-1185">Reference proteome</keyword>
<dbReference type="GeneID" id="112822998"/>
<dbReference type="Gene3D" id="2.10.50.10">
    <property type="entry name" value="Tumor Necrosis Factor Receptor, subunit A, domain 2"/>
    <property type="match status" value="1"/>
</dbReference>
<dbReference type="GO" id="GO:0005179">
    <property type="term" value="F:hormone activity"/>
    <property type="evidence" value="ECO:0007669"/>
    <property type="project" value="UniProtKB-KW"/>
</dbReference>
<feature type="disulfide bond" evidence="13">
    <location>
        <begin position="1111"/>
        <end position="1118"/>
    </location>
</feature>